<evidence type="ECO:0000256" key="7">
    <source>
        <dbReference type="ARBA" id="ARBA00022990"/>
    </source>
</evidence>
<dbReference type="EMBL" id="JAERUA010000008">
    <property type="protein sequence ID" value="KAI1896334.1"/>
    <property type="molecule type" value="Genomic_DNA"/>
</dbReference>
<dbReference type="GO" id="GO:0005634">
    <property type="term" value="C:nucleus"/>
    <property type="evidence" value="ECO:0007669"/>
    <property type="project" value="UniProtKB-SubCell"/>
</dbReference>
<dbReference type="GO" id="GO:0006355">
    <property type="term" value="P:regulation of DNA-templated transcription"/>
    <property type="evidence" value="ECO:0007669"/>
    <property type="project" value="UniProtKB-ARBA"/>
</dbReference>
<organism evidence="12 13">
    <name type="scientific">Albula goreensis</name>
    <dbReference type="NCBI Taxonomy" id="1534307"/>
    <lineage>
        <taxon>Eukaryota</taxon>
        <taxon>Metazoa</taxon>
        <taxon>Chordata</taxon>
        <taxon>Craniata</taxon>
        <taxon>Vertebrata</taxon>
        <taxon>Euteleostomi</taxon>
        <taxon>Actinopterygii</taxon>
        <taxon>Neopterygii</taxon>
        <taxon>Teleostei</taxon>
        <taxon>Albuliformes</taxon>
        <taxon>Albulidae</taxon>
        <taxon>Albula</taxon>
    </lineage>
</organism>
<protein>
    <recommendedName>
        <fullName evidence="4">NIF3-like protein 1</fullName>
    </recommendedName>
</protein>
<evidence type="ECO:0000313" key="13">
    <source>
        <dbReference type="Proteomes" id="UP000829720"/>
    </source>
</evidence>
<sequence length="457" mass="49628">MLMFPGWLKESLRLVPLPCKSVFWSTRSLILSARHPPFPHSFLSPQKTLGSDFSSLSFNKQFNASIHSLLALSPSLLCSPSFWKESLFSAPCLSSSFSQSASLFKSSHSCKSMDLSNVLEVLEQLAPLSLAEPWDNVGLLVEPSKAHLVKTVLLTNDLTVPVMEEAEQMNCDLIVSYHPPLFRPIKRLVQRDWKQRLAIRAVEAGIAIYSPHTALDSVNGGVNDWLIGGVGSGNVSVLSQALSSSPLIHKVEFTVKNQEELDIIRAELRETAVNLQYTTSRSDSDGHNVCFTCPDSKLATAVQTLSQYATSTKSLTILQVNKPPLPGCGQGRRSTLNEPISIATAVQRIKVHLGLNHVRLALGAQHSLESQVTTVAVCAGSGGSVLQGVKADLFITGEMSHHEVLDAVAAGTSVILSDHSNSERGFLSVLKDRMAVHLPDSVSVKLSQKDRDPLEII</sequence>
<dbReference type="Proteomes" id="UP000829720">
    <property type="component" value="Unassembled WGS sequence"/>
</dbReference>
<feature type="binding site" evidence="11">
    <location>
        <position position="419"/>
    </location>
    <ligand>
        <name>a divalent metal cation</name>
        <dbReference type="ChEBI" id="CHEBI:60240"/>
        <label>1</label>
    </ligand>
</feature>
<evidence type="ECO:0000256" key="1">
    <source>
        <dbReference type="ARBA" id="ARBA00004123"/>
    </source>
</evidence>
<dbReference type="Pfam" id="PF01784">
    <property type="entry name" value="DUF34_NIF3"/>
    <property type="match status" value="1"/>
</dbReference>
<keyword evidence="13" id="KW-1185">Reference proteome</keyword>
<comment type="caution">
    <text evidence="12">The sequence shown here is derived from an EMBL/GenBank/DDBJ whole genome shotgun (WGS) entry which is preliminary data.</text>
</comment>
<dbReference type="Gene3D" id="3.40.1390.30">
    <property type="entry name" value="NIF3 (NGG1p interacting factor 3)-like"/>
    <property type="match status" value="2"/>
</dbReference>
<feature type="binding site" evidence="11">
    <location>
        <position position="178"/>
    </location>
    <ligand>
        <name>a divalent metal cation</name>
        <dbReference type="ChEBI" id="CHEBI:60240"/>
        <label>1</label>
    </ligand>
</feature>
<keyword evidence="7" id="KW-0007">Acetylation</keyword>
<evidence type="ECO:0000256" key="10">
    <source>
        <dbReference type="ARBA" id="ARBA00062046"/>
    </source>
</evidence>
<name>A0A8T3DKF8_9TELE</name>
<evidence type="ECO:0000256" key="11">
    <source>
        <dbReference type="PIRSR" id="PIRSR602678-1"/>
    </source>
</evidence>
<evidence type="ECO:0000256" key="9">
    <source>
        <dbReference type="ARBA" id="ARBA00059551"/>
    </source>
</evidence>
<evidence type="ECO:0000256" key="6">
    <source>
        <dbReference type="ARBA" id="ARBA00022553"/>
    </source>
</evidence>
<evidence type="ECO:0000256" key="3">
    <source>
        <dbReference type="ARBA" id="ARBA00006964"/>
    </source>
</evidence>
<feature type="binding site" evidence="11">
    <location>
        <position position="216"/>
    </location>
    <ligand>
        <name>a divalent metal cation</name>
        <dbReference type="ChEBI" id="CHEBI:60240"/>
        <label>1</label>
    </ligand>
</feature>
<dbReference type="SUPFAM" id="SSF102705">
    <property type="entry name" value="NIF3 (NGG1p interacting factor 3)-like"/>
    <property type="match status" value="1"/>
</dbReference>
<gene>
    <name evidence="12" type="ORF">AGOR_G00093730</name>
</gene>
<dbReference type="GO" id="GO:0046872">
    <property type="term" value="F:metal ion binding"/>
    <property type="evidence" value="ECO:0007669"/>
    <property type="project" value="UniProtKB-KW"/>
</dbReference>
<evidence type="ECO:0000256" key="8">
    <source>
        <dbReference type="ARBA" id="ARBA00023242"/>
    </source>
</evidence>
<comment type="subcellular location">
    <subcellularLocation>
        <location evidence="2">Cytoplasm</location>
    </subcellularLocation>
    <subcellularLocation>
        <location evidence="1">Nucleus</location>
    </subcellularLocation>
</comment>
<dbReference type="PANTHER" id="PTHR13799">
    <property type="entry name" value="NGG1 INTERACTING FACTOR 3"/>
    <property type="match status" value="1"/>
</dbReference>
<reference evidence="12" key="1">
    <citation type="submission" date="2021-01" db="EMBL/GenBank/DDBJ databases">
        <authorList>
            <person name="Zahm M."/>
            <person name="Roques C."/>
            <person name="Cabau C."/>
            <person name="Klopp C."/>
            <person name="Donnadieu C."/>
            <person name="Jouanno E."/>
            <person name="Lampietro C."/>
            <person name="Louis A."/>
            <person name="Herpin A."/>
            <person name="Echchiki A."/>
            <person name="Berthelot C."/>
            <person name="Parey E."/>
            <person name="Roest-Crollius H."/>
            <person name="Braasch I."/>
            <person name="Postlethwait J."/>
            <person name="Bobe J."/>
            <person name="Montfort J."/>
            <person name="Bouchez O."/>
            <person name="Begum T."/>
            <person name="Mejri S."/>
            <person name="Adams A."/>
            <person name="Chen W.-J."/>
            <person name="Guiguen Y."/>
        </authorList>
    </citation>
    <scope>NUCLEOTIDE SEQUENCE</scope>
    <source>
        <tissue evidence="12">Blood</tissue>
    </source>
</reference>
<dbReference type="OrthoDB" id="3345469at2759"/>
<dbReference type="InterPro" id="IPR036069">
    <property type="entry name" value="DUF34/NIF3_sf"/>
</dbReference>
<keyword evidence="8" id="KW-0539">Nucleus</keyword>
<dbReference type="AlphaFoldDB" id="A0A8T3DKF8"/>
<keyword evidence="5" id="KW-0963">Cytoplasm</keyword>
<dbReference type="PANTHER" id="PTHR13799:SF13">
    <property type="entry name" value="NIF3-LIKE PROTEIN 1"/>
    <property type="match status" value="1"/>
</dbReference>
<dbReference type="NCBIfam" id="TIGR00486">
    <property type="entry name" value="YbgI_SA1388"/>
    <property type="match status" value="1"/>
</dbReference>
<dbReference type="FunFam" id="3.40.1390.30:FF:000001">
    <property type="entry name" value="GTP cyclohydrolase 1 type 2"/>
    <property type="match status" value="1"/>
</dbReference>
<keyword evidence="6" id="KW-0597">Phosphoprotein</keyword>
<keyword evidence="11" id="KW-0479">Metal-binding</keyword>
<dbReference type="InterPro" id="IPR002678">
    <property type="entry name" value="DUF34/NIF3"/>
</dbReference>
<dbReference type="FunFam" id="3.40.1390.30:FF:000004">
    <property type="entry name" value="NIF3-like protein 1"/>
    <property type="match status" value="1"/>
</dbReference>
<comment type="function">
    <text evidence="9">May function as a transcriptional corepressor through its interaction with COPS2, negatively regulating the expression of genes involved in neuronal differentiation.</text>
</comment>
<feature type="binding site" evidence="11">
    <location>
        <position position="423"/>
    </location>
    <ligand>
        <name>a divalent metal cation</name>
        <dbReference type="ChEBI" id="CHEBI:60240"/>
        <label>1</label>
    </ligand>
</feature>
<evidence type="ECO:0000256" key="2">
    <source>
        <dbReference type="ARBA" id="ARBA00004496"/>
    </source>
</evidence>
<proteinExistence type="inferred from homology"/>
<comment type="subunit">
    <text evidence="10">Homodimer. Interacts with COPS2. Interacts with THOC7.</text>
</comment>
<comment type="similarity">
    <text evidence="3">Belongs to the GTP cyclohydrolase I type 2/NIF3 family.</text>
</comment>
<evidence type="ECO:0000313" key="12">
    <source>
        <dbReference type="EMBL" id="KAI1896334.1"/>
    </source>
</evidence>
<evidence type="ECO:0000256" key="4">
    <source>
        <dbReference type="ARBA" id="ARBA00019069"/>
    </source>
</evidence>
<accession>A0A8T3DKF8</accession>
<dbReference type="GO" id="GO:0005739">
    <property type="term" value="C:mitochondrion"/>
    <property type="evidence" value="ECO:0007669"/>
    <property type="project" value="TreeGrafter"/>
</dbReference>
<evidence type="ECO:0000256" key="5">
    <source>
        <dbReference type="ARBA" id="ARBA00022490"/>
    </source>
</evidence>